<keyword evidence="1" id="KW-0547">Nucleotide-binding</keyword>
<comment type="caution">
    <text evidence="3">The sequence shown here is derived from an EMBL/GenBank/DDBJ whole genome shotgun (WGS) entry which is preliminary data.</text>
</comment>
<dbReference type="GO" id="GO:0046872">
    <property type="term" value="F:metal ion binding"/>
    <property type="evidence" value="ECO:0007669"/>
    <property type="project" value="InterPro"/>
</dbReference>
<dbReference type="PANTHER" id="PTHR21621">
    <property type="entry name" value="RIBOSOMAL PROTEIN S6 MODIFICATION PROTEIN"/>
    <property type="match status" value="1"/>
</dbReference>
<dbReference type="EMBL" id="JSAM01000019">
    <property type="protein sequence ID" value="KIA78480.1"/>
    <property type="molecule type" value="Genomic_DNA"/>
</dbReference>
<accession>A0A0C1CC56</accession>
<evidence type="ECO:0000259" key="2">
    <source>
        <dbReference type="PROSITE" id="PS50975"/>
    </source>
</evidence>
<dbReference type="Gene3D" id="3.30.470.20">
    <property type="entry name" value="ATP-grasp fold, B domain"/>
    <property type="match status" value="1"/>
</dbReference>
<dbReference type="InterPro" id="IPR013651">
    <property type="entry name" value="ATP-grasp_RimK-type"/>
</dbReference>
<dbReference type="AlphaFoldDB" id="A0A0C1CC56"/>
<organism evidence="3 4">
    <name type="scientific">Parachlamydia acanthamoebae</name>
    <dbReference type="NCBI Taxonomy" id="83552"/>
    <lineage>
        <taxon>Bacteria</taxon>
        <taxon>Pseudomonadati</taxon>
        <taxon>Chlamydiota</taxon>
        <taxon>Chlamydiia</taxon>
        <taxon>Parachlamydiales</taxon>
        <taxon>Parachlamydiaceae</taxon>
        <taxon>Parachlamydia</taxon>
    </lineage>
</organism>
<dbReference type="Pfam" id="PF08443">
    <property type="entry name" value="RimK"/>
    <property type="match status" value="1"/>
</dbReference>
<dbReference type="SUPFAM" id="SSF56059">
    <property type="entry name" value="Glutathione synthetase ATP-binding domain-like"/>
    <property type="match status" value="1"/>
</dbReference>
<evidence type="ECO:0000313" key="4">
    <source>
        <dbReference type="Proteomes" id="UP000031307"/>
    </source>
</evidence>
<dbReference type="InterPro" id="IPR013815">
    <property type="entry name" value="ATP_grasp_subdomain_1"/>
</dbReference>
<keyword evidence="1" id="KW-0067">ATP-binding</keyword>
<dbReference type="Gene3D" id="3.40.50.20">
    <property type="match status" value="1"/>
</dbReference>
<name>A0A0C1CC56_9BACT</name>
<proteinExistence type="predicted"/>
<dbReference type="PROSITE" id="PS50975">
    <property type="entry name" value="ATP_GRASP"/>
    <property type="match status" value="1"/>
</dbReference>
<dbReference type="Pfam" id="PF14401">
    <property type="entry name" value="RLAN"/>
    <property type="match status" value="1"/>
</dbReference>
<reference evidence="3 4" key="1">
    <citation type="journal article" date="2014" name="Mol. Biol. Evol.">
        <title>Massive expansion of Ubiquitination-related gene families within the Chlamydiae.</title>
        <authorList>
            <person name="Domman D."/>
            <person name="Collingro A."/>
            <person name="Lagkouvardos I."/>
            <person name="Gehre L."/>
            <person name="Weinmaier T."/>
            <person name="Rattei T."/>
            <person name="Subtil A."/>
            <person name="Horn M."/>
        </authorList>
    </citation>
    <scope>NUCLEOTIDE SEQUENCE [LARGE SCALE GENOMIC DNA]</scope>
    <source>
        <strain evidence="3 4">OEW1</strain>
    </source>
</reference>
<sequence length="510" mass="58597">MNKGKSQKTKLLFTHYLSKRKGFMQIFVVVNNLKDWPLDIPEIEVVEAKTYLMDPAYSKMRHARIFNLCRSYRYQTIGYYVTLIATARGHKPQPSLLAMQDFKSSAMIRFVSQELDELIQKSLKTIHSNRFTLSIYFGKNVAQKYERLSSHLFKEFQAPFLQAQFHRDSQKWCLASIGTISGNEIPLEHHDFVLEKARDFFLGRKTIAPKKSSKTYDLAILYNPEEKYGPSNEKAIQKFIKAADSLGMSTEIIHKEDFGRLAEFDALLIRETTNVNHHTYRFARRAAAEGLVVVDDPESILRCSNKVYMTELLERYSISAPKTIIVHKDNLEEVATTLSFPFVIKQPDSAFSQGVVKVSSKEEFTQVCSSLMEKSDLLVAQEFLPTDFDWRVAIFDGQPLYVCKYFMARNHWQIYNHSCKGGAVTGKYETIPVSQAPKQIIRTALKAAKLIGDGLYGVDLKQIDKECYVIEVNDNPSIDAGVEDLVLQEELYHKIISTILHRIEKQKRRL</sequence>
<protein>
    <recommendedName>
        <fullName evidence="2">ATP-grasp domain-containing protein</fullName>
    </recommendedName>
</protein>
<dbReference type="Proteomes" id="UP000031307">
    <property type="component" value="Unassembled WGS sequence"/>
</dbReference>
<feature type="domain" description="ATP-grasp" evidence="2">
    <location>
        <begin position="310"/>
        <end position="500"/>
    </location>
</feature>
<dbReference type="Gene3D" id="3.30.1490.20">
    <property type="entry name" value="ATP-grasp fold, A domain"/>
    <property type="match status" value="1"/>
</dbReference>
<dbReference type="GO" id="GO:0005524">
    <property type="term" value="F:ATP binding"/>
    <property type="evidence" value="ECO:0007669"/>
    <property type="project" value="UniProtKB-UniRule"/>
</dbReference>
<evidence type="ECO:0000313" key="3">
    <source>
        <dbReference type="EMBL" id="KIA78480.1"/>
    </source>
</evidence>
<dbReference type="GO" id="GO:0018169">
    <property type="term" value="F:ribosomal S6-glutamic acid ligase activity"/>
    <property type="evidence" value="ECO:0007669"/>
    <property type="project" value="TreeGrafter"/>
</dbReference>
<dbReference type="PATRIC" id="fig|83552.4.peg.318"/>
<dbReference type="InterPro" id="IPR025839">
    <property type="entry name" value="RLAN_dom"/>
</dbReference>
<dbReference type="InterPro" id="IPR011761">
    <property type="entry name" value="ATP-grasp"/>
</dbReference>
<gene>
    <name evidence="3" type="ORF">DB43_DY00310</name>
</gene>
<dbReference type="GO" id="GO:0005737">
    <property type="term" value="C:cytoplasm"/>
    <property type="evidence" value="ECO:0007669"/>
    <property type="project" value="TreeGrafter"/>
</dbReference>
<dbReference type="GO" id="GO:0009432">
    <property type="term" value="P:SOS response"/>
    <property type="evidence" value="ECO:0007669"/>
    <property type="project" value="TreeGrafter"/>
</dbReference>
<dbReference type="PANTHER" id="PTHR21621:SF0">
    <property type="entry name" value="BETA-CITRYLGLUTAMATE SYNTHASE B-RELATED"/>
    <property type="match status" value="1"/>
</dbReference>
<evidence type="ECO:0000256" key="1">
    <source>
        <dbReference type="PROSITE-ProRule" id="PRU00409"/>
    </source>
</evidence>